<dbReference type="Proteomes" id="UP000077069">
    <property type="component" value="Unassembled WGS sequence"/>
</dbReference>
<evidence type="ECO:0000313" key="2">
    <source>
        <dbReference type="EMBL" id="OAG00954.1"/>
    </source>
</evidence>
<proteinExistence type="predicted"/>
<gene>
    <name evidence="2" type="ORF">CC84DRAFT_1263025</name>
</gene>
<feature type="compositionally biased region" description="Acidic residues" evidence="1">
    <location>
        <begin position="193"/>
        <end position="233"/>
    </location>
</feature>
<reference evidence="2 3" key="1">
    <citation type="submission" date="2016-05" db="EMBL/GenBank/DDBJ databases">
        <title>Comparative analysis of secretome profiles of manganese(II)-oxidizing ascomycete fungi.</title>
        <authorList>
            <consortium name="DOE Joint Genome Institute"/>
            <person name="Zeiner C.A."/>
            <person name="Purvine S.O."/>
            <person name="Zink E.M."/>
            <person name="Wu S."/>
            <person name="Pasa-Tolic L."/>
            <person name="Chaput D.L."/>
            <person name="Haridas S."/>
            <person name="Grigoriev I.V."/>
            <person name="Santelli C.M."/>
            <person name="Hansel C.M."/>
        </authorList>
    </citation>
    <scope>NUCLEOTIDE SEQUENCE [LARGE SCALE GENOMIC DNA]</scope>
    <source>
        <strain evidence="2 3">AP3s5-JAC2a</strain>
    </source>
</reference>
<accession>A0A177BZJ2</accession>
<dbReference type="EMBL" id="KV441558">
    <property type="protein sequence ID" value="OAG00954.1"/>
    <property type="molecule type" value="Genomic_DNA"/>
</dbReference>
<protein>
    <submittedName>
        <fullName evidence="2">Uncharacterized protein</fullName>
    </submittedName>
</protein>
<feature type="region of interest" description="Disordered" evidence="1">
    <location>
        <begin position="189"/>
        <end position="251"/>
    </location>
</feature>
<dbReference type="OrthoDB" id="3798761at2759"/>
<evidence type="ECO:0000313" key="3">
    <source>
        <dbReference type="Proteomes" id="UP000077069"/>
    </source>
</evidence>
<dbReference type="InParanoid" id="A0A177BZJ2"/>
<organism evidence="2 3">
    <name type="scientific">Paraphaeosphaeria sporulosa</name>
    <dbReference type="NCBI Taxonomy" id="1460663"/>
    <lineage>
        <taxon>Eukaryota</taxon>
        <taxon>Fungi</taxon>
        <taxon>Dikarya</taxon>
        <taxon>Ascomycota</taxon>
        <taxon>Pezizomycotina</taxon>
        <taxon>Dothideomycetes</taxon>
        <taxon>Pleosporomycetidae</taxon>
        <taxon>Pleosporales</taxon>
        <taxon>Massarineae</taxon>
        <taxon>Didymosphaeriaceae</taxon>
        <taxon>Paraphaeosphaeria</taxon>
    </lineage>
</organism>
<dbReference type="AlphaFoldDB" id="A0A177BZJ2"/>
<sequence length="251" mass="29428">MALILGGNRWGKPRDPLGSEAYSYRRFLAQQREAMSSRGGEMYMNNYRNTFGRGGLRGFRASRMRRPAFGGGYYGGPSGYGGYTGYSGFSRRPATSLSFGARPSQFRRPYSRYSPWSAFNYRGGIGRMKQQFQPRYCSYSPSPFRNRRKVYGRDPYYYEDDLSEDDYDDSDIEDSYCRSSRRQWYYGYRDWGDGDEDDEDEDDDDEWDEYGYGDLDEEDDSDFDDHDYDSDVFDEGRYGYGETRFPPRGYS</sequence>
<dbReference type="RefSeq" id="XP_018031319.1">
    <property type="nucleotide sequence ID" value="XM_018185200.1"/>
</dbReference>
<name>A0A177BZJ2_9PLEO</name>
<keyword evidence="3" id="KW-1185">Reference proteome</keyword>
<evidence type="ECO:0000256" key="1">
    <source>
        <dbReference type="SAM" id="MobiDB-lite"/>
    </source>
</evidence>
<dbReference type="GeneID" id="28768686"/>